<dbReference type="InterPro" id="IPR000835">
    <property type="entry name" value="HTH_MarR-typ"/>
</dbReference>
<protein>
    <recommendedName>
        <fullName evidence="4">HTH marR-type domain-containing protein</fullName>
    </recommendedName>
</protein>
<accession>A0A382CX35</accession>
<keyword evidence="2" id="KW-0238">DNA-binding</keyword>
<dbReference type="SUPFAM" id="SSF46785">
    <property type="entry name" value="Winged helix' DNA-binding domain"/>
    <property type="match status" value="1"/>
</dbReference>
<dbReference type="PROSITE" id="PS50995">
    <property type="entry name" value="HTH_MARR_2"/>
    <property type="match status" value="1"/>
</dbReference>
<dbReference type="EMBL" id="UINC01036554">
    <property type="protein sequence ID" value="SVB30708.1"/>
    <property type="molecule type" value="Genomic_DNA"/>
</dbReference>
<evidence type="ECO:0000256" key="2">
    <source>
        <dbReference type="ARBA" id="ARBA00023125"/>
    </source>
</evidence>
<organism evidence="5">
    <name type="scientific">marine metagenome</name>
    <dbReference type="NCBI Taxonomy" id="408172"/>
    <lineage>
        <taxon>unclassified sequences</taxon>
        <taxon>metagenomes</taxon>
        <taxon>ecological metagenomes</taxon>
    </lineage>
</organism>
<keyword evidence="3" id="KW-0804">Transcription</keyword>
<dbReference type="SMART" id="SM00347">
    <property type="entry name" value="HTH_MARR"/>
    <property type="match status" value="1"/>
</dbReference>
<dbReference type="PANTHER" id="PTHR42756">
    <property type="entry name" value="TRANSCRIPTIONAL REGULATOR, MARR"/>
    <property type="match status" value="1"/>
</dbReference>
<keyword evidence="1" id="KW-0805">Transcription regulation</keyword>
<gene>
    <name evidence="5" type="ORF">METZ01_LOCUS183562</name>
</gene>
<dbReference type="Gene3D" id="1.10.10.10">
    <property type="entry name" value="Winged helix-like DNA-binding domain superfamily/Winged helix DNA-binding domain"/>
    <property type="match status" value="1"/>
</dbReference>
<reference evidence="5" key="1">
    <citation type="submission" date="2018-05" db="EMBL/GenBank/DDBJ databases">
        <authorList>
            <person name="Lanie J.A."/>
            <person name="Ng W.-L."/>
            <person name="Kazmierczak K.M."/>
            <person name="Andrzejewski T.M."/>
            <person name="Davidsen T.M."/>
            <person name="Wayne K.J."/>
            <person name="Tettelin H."/>
            <person name="Glass J.I."/>
            <person name="Rusch D."/>
            <person name="Podicherti R."/>
            <person name="Tsui H.-C.T."/>
            <person name="Winkler M.E."/>
        </authorList>
    </citation>
    <scope>NUCLEOTIDE SEQUENCE</scope>
</reference>
<evidence type="ECO:0000256" key="1">
    <source>
        <dbReference type="ARBA" id="ARBA00023015"/>
    </source>
</evidence>
<feature type="domain" description="HTH marR-type" evidence="4">
    <location>
        <begin position="1"/>
        <end position="138"/>
    </location>
</feature>
<sequence length="144" mass="16365">MNYGELLSIFLIDLQSIFRKNVVVKGASFQQLIALSVIPDDGIEMSPLARKIGIDNSTATRLVIGLEKKGWTIRKTPLHDKRVIQVFLTEQGDKVQSELEKQFEKIGAAIEKEVNPLDRHETIEYVSSLHWILLKIILNNDKIV</sequence>
<dbReference type="PANTHER" id="PTHR42756:SF1">
    <property type="entry name" value="TRANSCRIPTIONAL REPRESSOR OF EMRAB OPERON"/>
    <property type="match status" value="1"/>
</dbReference>
<dbReference type="AlphaFoldDB" id="A0A382CX35"/>
<dbReference type="GO" id="GO:0003677">
    <property type="term" value="F:DNA binding"/>
    <property type="evidence" value="ECO:0007669"/>
    <property type="project" value="UniProtKB-KW"/>
</dbReference>
<evidence type="ECO:0000313" key="5">
    <source>
        <dbReference type="EMBL" id="SVB30708.1"/>
    </source>
</evidence>
<proteinExistence type="predicted"/>
<dbReference type="GO" id="GO:0003700">
    <property type="term" value="F:DNA-binding transcription factor activity"/>
    <property type="evidence" value="ECO:0007669"/>
    <property type="project" value="InterPro"/>
</dbReference>
<dbReference type="InterPro" id="IPR036390">
    <property type="entry name" value="WH_DNA-bd_sf"/>
</dbReference>
<dbReference type="PRINTS" id="PR00598">
    <property type="entry name" value="HTHMARR"/>
</dbReference>
<dbReference type="Pfam" id="PF01047">
    <property type="entry name" value="MarR"/>
    <property type="match status" value="1"/>
</dbReference>
<evidence type="ECO:0000256" key="3">
    <source>
        <dbReference type="ARBA" id="ARBA00023163"/>
    </source>
</evidence>
<evidence type="ECO:0000259" key="4">
    <source>
        <dbReference type="PROSITE" id="PS50995"/>
    </source>
</evidence>
<name>A0A382CX35_9ZZZZ</name>
<dbReference type="InterPro" id="IPR036388">
    <property type="entry name" value="WH-like_DNA-bd_sf"/>
</dbReference>